<name>A0A2R8B3X1_9RHOB</name>
<keyword evidence="1" id="KW-0472">Membrane</keyword>
<dbReference type="RefSeq" id="WP_108851746.1">
    <property type="nucleotide sequence ID" value="NZ_OMOQ01000001.1"/>
</dbReference>
<feature type="transmembrane region" description="Helical" evidence="1">
    <location>
        <begin position="23"/>
        <end position="41"/>
    </location>
</feature>
<keyword evidence="1" id="KW-1133">Transmembrane helix</keyword>
<evidence type="ECO:0000313" key="2">
    <source>
        <dbReference type="EMBL" id="SPH17285.1"/>
    </source>
</evidence>
<feature type="transmembrane region" description="Helical" evidence="1">
    <location>
        <begin position="47"/>
        <end position="68"/>
    </location>
</feature>
<sequence length="164" mass="17640">MESEDTAEPVVARVTPSPVRRGFALITLGFLGVLLELLAFLRPPQAFHLQLFLIVLGVAVLVLTARLFRATGKGLVLTESALRDTAGQVVAPVDAIRKVERGMLAFKPSNGFLLRLKEKQPRAWEPGLWWRFGRSVGVGGVISGAEGRAMADAIGVILARRGSA</sequence>
<keyword evidence="3" id="KW-1185">Reference proteome</keyword>
<keyword evidence="1" id="KW-0812">Transmembrane</keyword>
<reference evidence="2 3" key="1">
    <citation type="submission" date="2018-03" db="EMBL/GenBank/DDBJ databases">
        <authorList>
            <person name="Keele B.F."/>
        </authorList>
    </citation>
    <scope>NUCLEOTIDE SEQUENCE [LARGE SCALE GENOMIC DNA]</scope>
    <source>
        <strain evidence="2 3">CECT 8626</strain>
    </source>
</reference>
<gene>
    <name evidence="2" type="ORF">DEA8626_00802</name>
</gene>
<dbReference type="EMBL" id="OMOQ01000001">
    <property type="protein sequence ID" value="SPH17285.1"/>
    <property type="molecule type" value="Genomic_DNA"/>
</dbReference>
<dbReference type="AlphaFoldDB" id="A0A2R8B3X1"/>
<evidence type="ECO:0000256" key="1">
    <source>
        <dbReference type="SAM" id="Phobius"/>
    </source>
</evidence>
<protein>
    <submittedName>
        <fullName evidence="2">Uncharacterized protein</fullName>
    </submittedName>
</protein>
<accession>A0A2R8B3X1</accession>
<organism evidence="2 3">
    <name type="scientific">Albidovulum aquaemixtae</name>
    <dbReference type="NCBI Taxonomy" id="1542388"/>
    <lineage>
        <taxon>Bacteria</taxon>
        <taxon>Pseudomonadati</taxon>
        <taxon>Pseudomonadota</taxon>
        <taxon>Alphaproteobacteria</taxon>
        <taxon>Rhodobacterales</taxon>
        <taxon>Paracoccaceae</taxon>
        <taxon>Albidovulum</taxon>
    </lineage>
</organism>
<dbReference type="OrthoDB" id="7862519at2"/>
<evidence type="ECO:0000313" key="3">
    <source>
        <dbReference type="Proteomes" id="UP000244924"/>
    </source>
</evidence>
<dbReference type="Proteomes" id="UP000244924">
    <property type="component" value="Unassembled WGS sequence"/>
</dbReference>
<proteinExistence type="predicted"/>